<dbReference type="PROSITE" id="PS50089">
    <property type="entry name" value="ZF_RING_2"/>
    <property type="match status" value="1"/>
</dbReference>
<dbReference type="SUPFAM" id="SSF57850">
    <property type="entry name" value="RING/U-box"/>
    <property type="match status" value="1"/>
</dbReference>
<feature type="domain" description="C3H1-type" evidence="7">
    <location>
        <begin position="1"/>
        <end position="25"/>
    </location>
</feature>
<evidence type="ECO:0000256" key="4">
    <source>
        <dbReference type="ARBA" id="ARBA00022833"/>
    </source>
</evidence>
<sequence length="371" mass="41998">MKPCSFFAAGKCRNGKNCKYVHASHENLTESPRPSNLFPNGACINGRVSTRVVEAGTSLLSDITGNKSSYFHVQEERNEELYFCKANTATNGTSISEIMSGGWEKKAIDTLIKMKKVEKIKEEVTELTDFISNEEELYYYGAPDNFKADVTETLFSEAKDSFLDVTKDGLKTETNLCNGERPAPPYGNTCFYAHSLPEEIVSEEERLATDEEFRLSQGLECGICYEIILNKGEQFGMLSGCNHSFCLTCVRNWPNSEDHPKQTVRQCPACGKETKFIIPTSRMVYNPNRKKVLMDVYRKELNGIPCRHFDGGRKTCPFGTSCYYAHRSPDGFQALRQARTVVDEDGQNIQFRQSRQDIFLKQSEVTEELSR</sequence>
<dbReference type="Gene3D" id="2.30.30.1190">
    <property type="match status" value="1"/>
</dbReference>
<evidence type="ECO:0000313" key="9">
    <source>
        <dbReference type="Proteomes" id="UP000294530"/>
    </source>
</evidence>
<evidence type="ECO:0008006" key="10">
    <source>
        <dbReference type="Google" id="ProtNLM"/>
    </source>
</evidence>
<keyword evidence="2 5" id="KW-0479">Metal-binding</keyword>
<evidence type="ECO:0000256" key="3">
    <source>
        <dbReference type="ARBA" id="ARBA00022771"/>
    </source>
</evidence>
<dbReference type="KEGG" id="blac:94346863"/>
<feature type="domain" description="C3H1-type" evidence="7">
    <location>
        <begin position="300"/>
        <end position="329"/>
    </location>
</feature>
<dbReference type="SUPFAM" id="SSF90229">
    <property type="entry name" value="CCCH zinc finger"/>
    <property type="match status" value="1"/>
</dbReference>
<reference evidence="8 9" key="1">
    <citation type="journal article" date="2021" name="Genome Biol.">
        <title>AFLAP: assembly-free linkage analysis pipeline using k-mers from genome sequencing data.</title>
        <authorList>
            <person name="Fletcher K."/>
            <person name="Zhang L."/>
            <person name="Gil J."/>
            <person name="Han R."/>
            <person name="Cavanaugh K."/>
            <person name="Michelmore R."/>
        </authorList>
    </citation>
    <scope>NUCLEOTIDE SEQUENCE [LARGE SCALE GENOMIC DNA]</scope>
    <source>
        <strain evidence="8 9">SF5</strain>
    </source>
</reference>
<evidence type="ECO:0000256" key="2">
    <source>
        <dbReference type="ARBA" id="ARBA00022723"/>
    </source>
</evidence>
<dbReference type="EMBL" id="SHOA02000036">
    <property type="protein sequence ID" value="TDH73566.1"/>
    <property type="molecule type" value="Genomic_DNA"/>
</dbReference>
<dbReference type="InterPro" id="IPR017907">
    <property type="entry name" value="Znf_RING_CS"/>
</dbReference>
<evidence type="ECO:0000256" key="1">
    <source>
        <dbReference type="ARBA" id="ARBA00022679"/>
    </source>
</evidence>
<keyword evidence="4 5" id="KW-0862">Zinc</keyword>
<name>A0A976IKR3_BRELC</name>
<dbReference type="InterPro" id="IPR036855">
    <property type="entry name" value="Znf_CCCH_sf"/>
</dbReference>
<dbReference type="GO" id="GO:0000209">
    <property type="term" value="P:protein polyubiquitination"/>
    <property type="evidence" value="ECO:0007669"/>
    <property type="project" value="InterPro"/>
</dbReference>
<evidence type="ECO:0000313" key="8">
    <source>
        <dbReference type="EMBL" id="TDH73566.1"/>
    </source>
</evidence>
<feature type="domain" description="RING-type" evidence="6">
    <location>
        <begin position="221"/>
        <end position="270"/>
    </location>
</feature>
<proteinExistence type="predicted"/>
<dbReference type="OrthoDB" id="250836at2759"/>
<dbReference type="PANTHER" id="PTHR11224:SF10">
    <property type="entry name" value="IP09428P-RELATED"/>
    <property type="match status" value="1"/>
</dbReference>
<gene>
    <name evidence="8" type="ORF">CCR75_003095</name>
</gene>
<feature type="zinc finger region" description="C3H1-type" evidence="5">
    <location>
        <begin position="300"/>
        <end position="329"/>
    </location>
</feature>
<dbReference type="PROSITE" id="PS50103">
    <property type="entry name" value="ZF_C3H1"/>
    <property type="match status" value="2"/>
</dbReference>
<dbReference type="PANTHER" id="PTHR11224">
    <property type="entry name" value="MAKORIN-RELATED"/>
    <property type="match status" value="1"/>
</dbReference>
<evidence type="ECO:0000259" key="6">
    <source>
        <dbReference type="PROSITE" id="PS50089"/>
    </source>
</evidence>
<dbReference type="GO" id="GO:0061630">
    <property type="term" value="F:ubiquitin protein ligase activity"/>
    <property type="evidence" value="ECO:0007669"/>
    <property type="project" value="InterPro"/>
</dbReference>
<dbReference type="SMART" id="SM00356">
    <property type="entry name" value="ZnF_C3H1"/>
    <property type="match status" value="2"/>
</dbReference>
<protein>
    <recommendedName>
        <fullName evidence="10">RING-type E3 ubiquitin transferase</fullName>
    </recommendedName>
</protein>
<organism evidence="8 9">
    <name type="scientific">Bremia lactucae</name>
    <name type="common">Lettuce downy mildew</name>
    <dbReference type="NCBI Taxonomy" id="4779"/>
    <lineage>
        <taxon>Eukaryota</taxon>
        <taxon>Sar</taxon>
        <taxon>Stramenopiles</taxon>
        <taxon>Oomycota</taxon>
        <taxon>Peronosporomycetes</taxon>
        <taxon>Peronosporales</taxon>
        <taxon>Peronosporaceae</taxon>
        <taxon>Bremia</taxon>
    </lineage>
</organism>
<evidence type="ECO:0000259" key="7">
    <source>
        <dbReference type="PROSITE" id="PS50103"/>
    </source>
</evidence>
<dbReference type="SMART" id="SM00184">
    <property type="entry name" value="RING"/>
    <property type="match status" value="1"/>
</dbReference>
<dbReference type="Proteomes" id="UP000294530">
    <property type="component" value="Unassembled WGS sequence"/>
</dbReference>
<dbReference type="InterPro" id="IPR045072">
    <property type="entry name" value="MKRN-like"/>
</dbReference>
<dbReference type="GO" id="GO:0008270">
    <property type="term" value="F:zinc ion binding"/>
    <property type="evidence" value="ECO:0007669"/>
    <property type="project" value="UniProtKB-KW"/>
</dbReference>
<comment type="caution">
    <text evidence="8">The sequence shown here is derived from an EMBL/GenBank/DDBJ whole genome shotgun (WGS) entry which is preliminary data.</text>
</comment>
<dbReference type="AlphaFoldDB" id="A0A976IKR3"/>
<dbReference type="InterPro" id="IPR013083">
    <property type="entry name" value="Znf_RING/FYVE/PHD"/>
</dbReference>
<dbReference type="RefSeq" id="XP_067823064.1">
    <property type="nucleotide sequence ID" value="XM_067961192.1"/>
</dbReference>
<keyword evidence="9" id="KW-1185">Reference proteome</keyword>
<dbReference type="GeneID" id="94346863"/>
<keyword evidence="1" id="KW-0808">Transferase</keyword>
<dbReference type="InterPro" id="IPR018957">
    <property type="entry name" value="Znf_C3HC4_RING-type"/>
</dbReference>
<dbReference type="InterPro" id="IPR000571">
    <property type="entry name" value="Znf_CCCH"/>
</dbReference>
<dbReference type="Pfam" id="PF00097">
    <property type="entry name" value="zf-C3HC4"/>
    <property type="match status" value="1"/>
</dbReference>
<dbReference type="InterPro" id="IPR001841">
    <property type="entry name" value="Znf_RING"/>
</dbReference>
<keyword evidence="3 5" id="KW-0863">Zinc-finger</keyword>
<dbReference type="PROSITE" id="PS00518">
    <property type="entry name" value="ZF_RING_1"/>
    <property type="match status" value="1"/>
</dbReference>
<accession>A0A976IKR3</accession>
<feature type="zinc finger region" description="C3H1-type" evidence="5">
    <location>
        <begin position="1"/>
        <end position="25"/>
    </location>
</feature>
<dbReference type="CDD" id="cd16521">
    <property type="entry name" value="RING-HC_MKRN"/>
    <property type="match status" value="1"/>
</dbReference>
<evidence type="ECO:0000256" key="5">
    <source>
        <dbReference type="PROSITE-ProRule" id="PRU00723"/>
    </source>
</evidence>
<dbReference type="Gene3D" id="3.30.40.10">
    <property type="entry name" value="Zinc/RING finger domain, C3HC4 (zinc finger)"/>
    <property type="match status" value="1"/>
</dbReference>